<comment type="caution">
    <text evidence="1">The sequence shown here is derived from an EMBL/GenBank/DDBJ whole genome shotgun (WGS) entry which is preliminary data.</text>
</comment>
<sequence>MARSQQRYRGVRQRHWGSWVSEIRHPLLKTRIWLGTFETAEDAARAYDEAARLMCGTRARTNIAQNAEGSQSSSSKLLSATLRAKLHKCHMASLEMAKKTVVGCKEDKEKQQQPPCYDTGELRGSYKSPEDEHIEQMIEELLDYGTIEFCSV</sequence>
<protein>
    <submittedName>
        <fullName evidence="1">Uncharacterized protein</fullName>
    </submittedName>
</protein>
<reference evidence="2" key="1">
    <citation type="journal article" date="2022" name="Mol. Ecol. Resour.">
        <title>The genomes of chicory, endive, great burdock and yacon provide insights into Asteraceae palaeo-polyploidization history and plant inulin production.</title>
        <authorList>
            <person name="Fan W."/>
            <person name="Wang S."/>
            <person name="Wang H."/>
            <person name="Wang A."/>
            <person name="Jiang F."/>
            <person name="Liu H."/>
            <person name="Zhao H."/>
            <person name="Xu D."/>
            <person name="Zhang Y."/>
        </authorList>
    </citation>
    <scope>NUCLEOTIDE SEQUENCE [LARGE SCALE GENOMIC DNA]</scope>
    <source>
        <strain evidence="2">cv. Yunnan</strain>
    </source>
</reference>
<evidence type="ECO:0000313" key="1">
    <source>
        <dbReference type="EMBL" id="KAI3777735.1"/>
    </source>
</evidence>
<reference evidence="1 2" key="2">
    <citation type="journal article" date="2022" name="Mol. Ecol. Resour.">
        <title>The genomes of chicory, endive, great burdock and yacon provide insights into Asteraceae paleo-polyploidization history and plant inulin production.</title>
        <authorList>
            <person name="Fan W."/>
            <person name="Wang S."/>
            <person name="Wang H."/>
            <person name="Wang A."/>
            <person name="Jiang F."/>
            <person name="Liu H."/>
            <person name="Zhao H."/>
            <person name="Xu D."/>
            <person name="Zhang Y."/>
        </authorList>
    </citation>
    <scope>NUCLEOTIDE SEQUENCE [LARGE SCALE GENOMIC DNA]</scope>
    <source>
        <strain evidence="2">cv. Yunnan</strain>
        <tissue evidence="1">Leaves</tissue>
    </source>
</reference>
<dbReference type="Proteomes" id="UP001056120">
    <property type="component" value="Linkage Group LG15"/>
</dbReference>
<proteinExistence type="predicted"/>
<accession>A0ACB9G2X0</accession>
<name>A0ACB9G2X0_9ASTR</name>
<keyword evidence="2" id="KW-1185">Reference proteome</keyword>
<gene>
    <name evidence="1" type="ORF">L1987_47537</name>
</gene>
<dbReference type="EMBL" id="CM042032">
    <property type="protein sequence ID" value="KAI3777735.1"/>
    <property type="molecule type" value="Genomic_DNA"/>
</dbReference>
<organism evidence="1 2">
    <name type="scientific">Smallanthus sonchifolius</name>
    <dbReference type="NCBI Taxonomy" id="185202"/>
    <lineage>
        <taxon>Eukaryota</taxon>
        <taxon>Viridiplantae</taxon>
        <taxon>Streptophyta</taxon>
        <taxon>Embryophyta</taxon>
        <taxon>Tracheophyta</taxon>
        <taxon>Spermatophyta</taxon>
        <taxon>Magnoliopsida</taxon>
        <taxon>eudicotyledons</taxon>
        <taxon>Gunneridae</taxon>
        <taxon>Pentapetalae</taxon>
        <taxon>asterids</taxon>
        <taxon>campanulids</taxon>
        <taxon>Asterales</taxon>
        <taxon>Asteraceae</taxon>
        <taxon>Asteroideae</taxon>
        <taxon>Heliantheae alliance</taxon>
        <taxon>Millerieae</taxon>
        <taxon>Smallanthus</taxon>
    </lineage>
</organism>
<evidence type="ECO:0000313" key="2">
    <source>
        <dbReference type="Proteomes" id="UP001056120"/>
    </source>
</evidence>